<evidence type="ECO:0000313" key="2">
    <source>
        <dbReference type="Proteomes" id="UP001165101"/>
    </source>
</evidence>
<sequence length="605" mass="68765">MEFPLANTFGIRDSLYLQSANDFHRHRHRLNKKLKHLRHALNIQTKDTKNYVSKEKISSIDSESFEQDTRFGEVLLFNIERDLLYAEETRLSSEVNSSKGKERFIISKYKKALSNAKKLLKVIDSQNTSDSLLEVYVYTAIIEGSLNIFRKNWKLSINAFSVARCGLQYLYSKRELPTEFTKELYIELIDTIVDPGLKISSLRISNDRSVPELLSFSRIHCHDESLPYLAPAIELISSKDPSFVTSYGDTSDGTEILKSIQWFEYEANLANEDLASKISSAILQSKDLSKNSAISLYDPSLASWQDALQIHTQDMARSKNEDSEEDSQEKYIISTYINYKYLLLRIRRDVKILSNIESKFISKKNISRASLLESYRDSIKVLDVIINSINEIKELSGVANIDDVISSFDSLSTFFHIQKIIALSKSYLLSSKYKEALALINKCSELSETELKPFEIEFEGNLPTNDTLPEFKENISNILRSTHVLTQFKKGSASSSSEKSDFEYIIDNMKSFPTASSDEVLKSIAPVNEDCQLVQPVHTKPVLFDIAFNYIGYDNTHDEVPGPAVPVVEETPLKAVSSDVTDSERSDSTEPEEKKRGFFGLFGRK</sequence>
<proteinExistence type="predicted"/>
<accession>A0ACB5TM74</accession>
<dbReference type="EMBL" id="BSXV01000888">
    <property type="protein sequence ID" value="GME91010.1"/>
    <property type="molecule type" value="Genomic_DNA"/>
</dbReference>
<evidence type="ECO:0000313" key="1">
    <source>
        <dbReference type="EMBL" id="GME91010.1"/>
    </source>
</evidence>
<protein>
    <submittedName>
        <fullName evidence="1">Unnamed protein product</fullName>
    </submittedName>
</protein>
<organism evidence="1 2">
    <name type="scientific">Candida boidinii</name>
    <name type="common">Yeast</name>
    <dbReference type="NCBI Taxonomy" id="5477"/>
    <lineage>
        <taxon>Eukaryota</taxon>
        <taxon>Fungi</taxon>
        <taxon>Dikarya</taxon>
        <taxon>Ascomycota</taxon>
        <taxon>Saccharomycotina</taxon>
        <taxon>Pichiomycetes</taxon>
        <taxon>Pichiales</taxon>
        <taxon>Pichiaceae</taxon>
        <taxon>Ogataea</taxon>
        <taxon>Ogataea/Candida clade</taxon>
    </lineage>
</organism>
<keyword evidence="2" id="KW-1185">Reference proteome</keyword>
<name>A0ACB5TM74_CANBO</name>
<dbReference type="Proteomes" id="UP001165101">
    <property type="component" value="Unassembled WGS sequence"/>
</dbReference>
<gene>
    <name evidence="1" type="ORF">Cboi01_000211000</name>
</gene>
<comment type="caution">
    <text evidence="1">The sequence shown here is derived from an EMBL/GenBank/DDBJ whole genome shotgun (WGS) entry which is preliminary data.</text>
</comment>
<reference evidence="1" key="1">
    <citation type="submission" date="2023-04" db="EMBL/GenBank/DDBJ databases">
        <title>Candida boidinii NBRC 1967.</title>
        <authorList>
            <person name="Ichikawa N."/>
            <person name="Sato H."/>
            <person name="Tonouchi N."/>
        </authorList>
    </citation>
    <scope>NUCLEOTIDE SEQUENCE</scope>
    <source>
        <strain evidence="1">NBRC 1967</strain>
    </source>
</reference>